<reference evidence="2 3" key="1">
    <citation type="journal article" date="2021" name="BMC Genomics">
        <title>Datura genome reveals duplications of psychoactive alkaloid biosynthetic genes and high mutation rate following tissue culture.</title>
        <authorList>
            <person name="Rajewski A."/>
            <person name="Carter-House D."/>
            <person name="Stajich J."/>
            <person name="Litt A."/>
        </authorList>
    </citation>
    <scope>NUCLEOTIDE SEQUENCE [LARGE SCALE GENOMIC DNA]</scope>
    <source>
        <strain evidence="2">AR-01</strain>
    </source>
</reference>
<organism evidence="2 3">
    <name type="scientific">Datura stramonium</name>
    <name type="common">Jimsonweed</name>
    <name type="synonym">Common thornapple</name>
    <dbReference type="NCBI Taxonomy" id="4076"/>
    <lineage>
        <taxon>Eukaryota</taxon>
        <taxon>Viridiplantae</taxon>
        <taxon>Streptophyta</taxon>
        <taxon>Embryophyta</taxon>
        <taxon>Tracheophyta</taxon>
        <taxon>Spermatophyta</taxon>
        <taxon>Magnoliopsida</taxon>
        <taxon>eudicotyledons</taxon>
        <taxon>Gunneridae</taxon>
        <taxon>Pentapetalae</taxon>
        <taxon>asterids</taxon>
        <taxon>lamiids</taxon>
        <taxon>Solanales</taxon>
        <taxon>Solanaceae</taxon>
        <taxon>Solanoideae</taxon>
        <taxon>Datureae</taxon>
        <taxon>Datura</taxon>
    </lineage>
</organism>
<protein>
    <submittedName>
        <fullName evidence="2">Uncharacterized protein</fullName>
    </submittedName>
</protein>
<name>A0ABS8V2Z7_DATST</name>
<feature type="region of interest" description="Disordered" evidence="1">
    <location>
        <begin position="171"/>
        <end position="213"/>
    </location>
</feature>
<dbReference type="Proteomes" id="UP000823775">
    <property type="component" value="Unassembled WGS sequence"/>
</dbReference>
<sequence>MEDVIEPQLMIKEWSTKNKFNSLNNEEDAINKTEVDATNTSMDEKGIEKKAISEYQIQQEAITRAIAPQVSSEKEQRRKAKHPGSEKGENRAGKQVIEATESSQVCCFNCPKSEITKKKVSNGGVEDTNLEEGEANTNNMAIVLVPTIVQTDETQMIEELEVSKAIEWEDKGDPLSEEAEVSLGAKTVKSTKKGKKQGSEDTTQVIRVQPKKK</sequence>
<feature type="non-terminal residue" evidence="2">
    <location>
        <position position="213"/>
    </location>
</feature>
<evidence type="ECO:0000313" key="2">
    <source>
        <dbReference type="EMBL" id="MCD9641059.1"/>
    </source>
</evidence>
<feature type="region of interest" description="Disordered" evidence="1">
    <location>
        <begin position="63"/>
        <end position="92"/>
    </location>
</feature>
<dbReference type="EMBL" id="JACEIK010003268">
    <property type="protein sequence ID" value="MCD9641059.1"/>
    <property type="molecule type" value="Genomic_DNA"/>
</dbReference>
<gene>
    <name evidence="2" type="ORF">HAX54_026876</name>
</gene>
<keyword evidence="3" id="KW-1185">Reference proteome</keyword>
<accession>A0ABS8V2Z7</accession>
<evidence type="ECO:0000256" key="1">
    <source>
        <dbReference type="SAM" id="MobiDB-lite"/>
    </source>
</evidence>
<proteinExistence type="predicted"/>
<evidence type="ECO:0000313" key="3">
    <source>
        <dbReference type="Proteomes" id="UP000823775"/>
    </source>
</evidence>
<comment type="caution">
    <text evidence="2">The sequence shown here is derived from an EMBL/GenBank/DDBJ whole genome shotgun (WGS) entry which is preliminary data.</text>
</comment>
<feature type="compositionally biased region" description="Basic and acidic residues" evidence="1">
    <location>
        <begin position="83"/>
        <end position="92"/>
    </location>
</feature>